<dbReference type="STRING" id="307507.A0A2V0P0P3"/>
<proteinExistence type="predicted"/>
<dbReference type="Gene3D" id="3.30.9.10">
    <property type="entry name" value="D-Amino Acid Oxidase, subunit A, domain 2"/>
    <property type="match status" value="1"/>
</dbReference>
<feature type="region of interest" description="Disordered" evidence="5">
    <location>
        <begin position="524"/>
        <end position="572"/>
    </location>
</feature>
<evidence type="ECO:0000256" key="3">
    <source>
        <dbReference type="ARBA" id="ARBA00022827"/>
    </source>
</evidence>
<comment type="cofactor">
    <cofactor evidence="1">
        <name>FAD</name>
        <dbReference type="ChEBI" id="CHEBI:57692"/>
    </cofactor>
</comment>
<comment type="caution">
    <text evidence="6">The sequence shown here is derived from an EMBL/GenBank/DDBJ whole genome shotgun (WGS) entry which is preliminary data.</text>
</comment>
<protein>
    <recommendedName>
        <fullName evidence="8">FAD dependent oxidoreductase domain-containing protein</fullName>
    </recommendedName>
</protein>
<dbReference type="EMBL" id="BDRX01000024">
    <property type="protein sequence ID" value="GBF91413.1"/>
    <property type="molecule type" value="Genomic_DNA"/>
</dbReference>
<keyword evidence="2" id="KW-0285">Flavoprotein</keyword>
<dbReference type="InParanoid" id="A0A2V0P0P3"/>
<dbReference type="Proteomes" id="UP000247498">
    <property type="component" value="Unassembled WGS sequence"/>
</dbReference>
<dbReference type="PANTHER" id="PTHR10961:SF7">
    <property type="entry name" value="FAD DEPENDENT OXIDOREDUCTASE DOMAIN-CONTAINING PROTEIN"/>
    <property type="match status" value="1"/>
</dbReference>
<evidence type="ECO:0000256" key="1">
    <source>
        <dbReference type="ARBA" id="ARBA00001974"/>
    </source>
</evidence>
<evidence type="ECO:0000313" key="6">
    <source>
        <dbReference type="EMBL" id="GBF91413.1"/>
    </source>
</evidence>
<gene>
    <name evidence="6" type="ORF">Rsub_04153</name>
</gene>
<evidence type="ECO:0000256" key="2">
    <source>
        <dbReference type="ARBA" id="ARBA00022630"/>
    </source>
</evidence>
<name>A0A2V0P0P3_9CHLO</name>
<dbReference type="GO" id="GO:0008115">
    <property type="term" value="F:sarcosine oxidase activity"/>
    <property type="evidence" value="ECO:0007669"/>
    <property type="project" value="TreeGrafter"/>
</dbReference>
<dbReference type="PANTHER" id="PTHR10961">
    <property type="entry name" value="PEROXISOMAL SARCOSINE OXIDASE"/>
    <property type="match status" value="1"/>
</dbReference>
<accession>A0A2V0P0P3</accession>
<keyword evidence="7" id="KW-1185">Reference proteome</keyword>
<evidence type="ECO:0000313" key="7">
    <source>
        <dbReference type="Proteomes" id="UP000247498"/>
    </source>
</evidence>
<keyword evidence="4" id="KW-0560">Oxidoreductase</keyword>
<reference evidence="6 7" key="1">
    <citation type="journal article" date="2018" name="Sci. Rep.">
        <title>Raphidocelis subcapitata (=Pseudokirchneriella subcapitata) provides an insight into genome evolution and environmental adaptations in the Sphaeropleales.</title>
        <authorList>
            <person name="Suzuki S."/>
            <person name="Yamaguchi H."/>
            <person name="Nakajima N."/>
            <person name="Kawachi M."/>
        </authorList>
    </citation>
    <scope>NUCLEOTIDE SEQUENCE [LARGE SCALE GENOMIC DNA]</scope>
    <source>
        <strain evidence="6 7">NIES-35</strain>
    </source>
</reference>
<dbReference type="AlphaFoldDB" id="A0A2V0P0P3"/>
<feature type="region of interest" description="Disordered" evidence="5">
    <location>
        <begin position="346"/>
        <end position="380"/>
    </location>
</feature>
<evidence type="ECO:0000256" key="5">
    <source>
        <dbReference type="SAM" id="MobiDB-lite"/>
    </source>
</evidence>
<keyword evidence="3" id="KW-0274">FAD</keyword>
<feature type="compositionally biased region" description="Gly residues" evidence="5">
    <location>
        <begin position="472"/>
        <end position="498"/>
    </location>
</feature>
<feature type="compositionally biased region" description="Acidic residues" evidence="5">
    <location>
        <begin position="348"/>
        <end position="360"/>
    </location>
</feature>
<feature type="compositionally biased region" description="Basic and acidic residues" evidence="5">
    <location>
        <begin position="540"/>
        <end position="564"/>
    </location>
</feature>
<evidence type="ECO:0008006" key="8">
    <source>
        <dbReference type="Google" id="ProtNLM"/>
    </source>
</evidence>
<dbReference type="GO" id="GO:0050660">
    <property type="term" value="F:flavin adenine dinucleotide binding"/>
    <property type="evidence" value="ECO:0007669"/>
    <property type="project" value="InterPro"/>
</dbReference>
<organism evidence="6 7">
    <name type="scientific">Raphidocelis subcapitata</name>
    <dbReference type="NCBI Taxonomy" id="307507"/>
    <lineage>
        <taxon>Eukaryota</taxon>
        <taxon>Viridiplantae</taxon>
        <taxon>Chlorophyta</taxon>
        <taxon>core chlorophytes</taxon>
        <taxon>Chlorophyceae</taxon>
        <taxon>CS clade</taxon>
        <taxon>Sphaeropleales</taxon>
        <taxon>Selenastraceae</taxon>
        <taxon>Raphidocelis</taxon>
    </lineage>
</organism>
<dbReference type="InterPro" id="IPR036188">
    <property type="entry name" value="FAD/NAD-bd_sf"/>
</dbReference>
<dbReference type="InterPro" id="IPR045170">
    <property type="entry name" value="MTOX"/>
</dbReference>
<evidence type="ECO:0000256" key="4">
    <source>
        <dbReference type="ARBA" id="ARBA00023002"/>
    </source>
</evidence>
<feature type="region of interest" description="Disordered" evidence="5">
    <location>
        <begin position="451"/>
        <end position="511"/>
    </location>
</feature>
<sequence>MQQASSWVQGWDLVVIGDSPEGCLAAYSAAKAGRKVILLPSFGLEARRPQPPALQPLKLTHPSPLLAHMAIESAAYWRGLELLSDTRLLQPCASLDFVLDAEADHPGASAFSRLAPSAASAGARAALLRPDEARARLGRAPIALPRGAAALLQPDGGVLLARECAGAARALAARVGVQIKDRLQLRGWRDAGGAFFRVEASSPLLPDALSVFESESLLIAPGDWVPESLALFGLESQLETREALGGGWLAGEDAAKLPLWQFWGAAAAGPGGDPGAPRPCYGLPALVAGARAGISQLSWQGRLVGAGGGGGGGGGGAFDWAPADPAAAARVLEVSAGSFLRDVSLQQEAEEEDEEAEAEGQGEAAAEGGPGGKSRPRRRRRLRPQLVTACADGLPAVGWHPGFEAGRALVCCGASAAAAGDGGLPAFALSPVVAKLSADLLLGRIVAPAAGPAGQADEGAERREGGRRPAVAGGGPGSGASSGGGASSSSGGGGGGGDGGDDGSSSSMAQALLAARPAVQLRAAGGAPADTLGQLSALQRRRESTAEERERAADEASDRGEGRRPRGRGVPL</sequence>
<dbReference type="Gene3D" id="3.50.50.60">
    <property type="entry name" value="FAD/NAD(P)-binding domain"/>
    <property type="match status" value="1"/>
</dbReference>
<dbReference type="SUPFAM" id="SSF51905">
    <property type="entry name" value="FAD/NAD(P)-binding domain"/>
    <property type="match status" value="1"/>
</dbReference>
<dbReference type="OrthoDB" id="538125at2759"/>